<comment type="caution">
    <text evidence="5">The sequence shown here is derived from an EMBL/GenBank/DDBJ whole genome shotgun (WGS) entry which is preliminary data.</text>
</comment>
<dbReference type="Pfam" id="PF22125">
    <property type="entry name" value="Lreu_0056_like"/>
    <property type="match status" value="1"/>
</dbReference>
<accession>A0A0R1YFS2</accession>
<keyword evidence="6" id="KW-1185">Reference proteome</keyword>
<protein>
    <submittedName>
        <fullName evidence="5">Uncharacterized protein</fullName>
    </submittedName>
</protein>
<organism evidence="5 6">
    <name type="scientific">Lactobacillus hamsteri DSM 5661 = JCM 6256</name>
    <dbReference type="NCBI Taxonomy" id="1423754"/>
    <lineage>
        <taxon>Bacteria</taxon>
        <taxon>Bacillati</taxon>
        <taxon>Bacillota</taxon>
        <taxon>Bacilli</taxon>
        <taxon>Lactobacillales</taxon>
        <taxon>Lactobacillaceae</taxon>
        <taxon>Lactobacillus</taxon>
    </lineage>
</organism>
<evidence type="ECO:0000256" key="1">
    <source>
        <dbReference type="SAM" id="MobiDB-lite"/>
    </source>
</evidence>
<evidence type="ECO:0000313" key="6">
    <source>
        <dbReference type="Proteomes" id="UP000051223"/>
    </source>
</evidence>
<keyword evidence="2" id="KW-0472">Membrane</keyword>
<dbReference type="Pfam" id="PF13240">
    <property type="entry name" value="Zn_Ribbon_1"/>
    <property type="match status" value="1"/>
</dbReference>
<dbReference type="STRING" id="1423754.FC39_GL000016"/>
<name>A0A0R1YFS2_9LACO</name>
<dbReference type="PATRIC" id="fig|1423754.3.peg.16"/>
<dbReference type="RefSeq" id="WP_025080247.1">
    <property type="nucleotide sequence ID" value="NZ_AZGI01000006.1"/>
</dbReference>
<dbReference type="eggNOG" id="ENOG5032JGZ">
    <property type="taxonomic scope" value="Bacteria"/>
</dbReference>
<feature type="domain" description="Lreu-0056-like" evidence="4">
    <location>
        <begin position="218"/>
        <end position="335"/>
    </location>
</feature>
<dbReference type="InterPro" id="IPR054365">
    <property type="entry name" value="Lreu_0056-like"/>
</dbReference>
<sequence>MKRFCPNCGKPVDPDEKFCSSCGQNLVNRPQAVNNSQLMQAQPQSQTINTQVVANARPRKSKKWLILSIIVALLVVGGGTYAYKWHKDNQEVQATVDKMSKRRLAGLTITYAHLHYRDNEAWNKTYQEAMNGNVDVERYKKYTIGDSTITAKGDNYVYVINKRAVFTTDNDKENSKSDLILADGRKELGRVKTTDAYKEVKKQDLQTLNKINKVELTNRQLGILAARLHSPQFVKDAIQLPKLSHPMPNYSENEQDGFSEILAGGAGAGASLFYKQDGNSLVIKYADVEYAENHGKAAAEAPIRTKRFNLSDVINKYYSTSQQKEEVDNLADQLRDGSQVDSDDDGEE</sequence>
<dbReference type="Gene3D" id="3.30.1460.60">
    <property type="match status" value="1"/>
</dbReference>
<proteinExistence type="predicted"/>
<evidence type="ECO:0000256" key="2">
    <source>
        <dbReference type="SAM" id="Phobius"/>
    </source>
</evidence>
<reference evidence="5 6" key="1">
    <citation type="journal article" date="2015" name="Genome Announc.">
        <title>Expanding the biotechnology potential of lactobacilli through comparative genomics of 213 strains and associated genera.</title>
        <authorList>
            <person name="Sun Z."/>
            <person name="Harris H.M."/>
            <person name="McCann A."/>
            <person name="Guo C."/>
            <person name="Argimon S."/>
            <person name="Zhang W."/>
            <person name="Yang X."/>
            <person name="Jeffery I.B."/>
            <person name="Cooney J.C."/>
            <person name="Kagawa T.F."/>
            <person name="Liu W."/>
            <person name="Song Y."/>
            <person name="Salvetti E."/>
            <person name="Wrobel A."/>
            <person name="Rasinkangas P."/>
            <person name="Parkhill J."/>
            <person name="Rea M.C."/>
            <person name="O'Sullivan O."/>
            <person name="Ritari J."/>
            <person name="Douillard F.P."/>
            <person name="Paul Ross R."/>
            <person name="Yang R."/>
            <person name="Briner A.E."/>
            <person name="Felis G.E."/>
            <person name="de Vos W.M."/>
            <person name="Barrangou R."/>
            <person name="Klaenhammer T.R."/>
            <person name="Caufield P.W."/>
            <person name="Cui Y."/>
            <person name="Zhang H."/>
            <person name="O'Toole P.W."/>
        </authorList>
    </citation>
    <scope>NUCLEOTIDE SEQUENCE [LARGE SCALE GENOMIC DNA]</scope>
    <source>
        <strain evidence="5 6">DSM 5661</strain>
    </source>
</reference>
<evidence type="ECO:0000259" key="4">
    <source>
        <dbReference type="Pfam" id="PF22125"/>
    </source>
</evidence>
<feature type="region of interest" description="Disordered" evidence="1">
    <location>
        <begin position="322"/>
        <end position="348"/>
    </location>
</feature>
<keyword evidence="2" id="KW-0812">Transmembrane</keyword>
<keyword evidence="2" id="KW-1133">Transmembrane helix</keyword>
<evidence type="ECO:0000259" key="3">
    <source>
        <dbReference type="Pfam" id="PF13240"/>
    </source>
</evidence>
<dbReference type="EMBL" id="AZGI01000006">
    <property type="protein sequence ID" value="KRM40821.1"/>
    <property type="molecule type" value="Genomic_DNA"/>
</dbReference>
<dbReference type="CDD" id="cd15778">
    <property type="entry name" value="Lreu_0056_like"/>
    <property type="match status" value="1"/>
</dbReference>
<dbReference type="Proteomes" id="UP000051223">
    <property type="component" value="Unassembled WGS sequence"/>
</dbReference>
<evidence type="ECO:0000313" key="5">
    <source>
        <dbReference type="EMBL" id="KRM40821.1"/>
    </source>
</evidence>
<gene>
    <name evidence="5" type="ORF">FC39_GL000016</name>
</gene>
<feature type="domain" description="Zinc-ribbon" evidence="3">
    <location>
        <begin position="4"/>
        <end position="25"/>
    </location>
</feature>
<feature type="transmembrane region" description="Helical" evidence="2">
    <location>
        <begin position="64"/>
        <end position="83"/>
    </location>
</feature>
<dbReference type="OrthoDB" id="2330021at2"/>
<dbReference type="AlphaFoldDB" id="A0A0R1YFS2"/>
<dbReference type="InterPro" id="IPR026870">
    <property type="entry name" value="Zinc_ribbon_dom"/>
</dbReference>